<dbReference type="InterPro" id="IPR003593">
    <property type="entry name" value="AAA+_ATPase"/>
</dbReference>
<dbReference type="Gene3D" id="3.40.50.300">
    <property type="entry name" value="P-loop containing nucleotide triphosphate hydrolases"/>
    <property type="match status" value="1"/>
</dbReference>
<evidence type="ECO:0000313" key="2">
    <source>
        <dbReference type="EMBL" id="OLP76021.1"/>
    </source>
</evidence>
<dbReference type="SMART" id="SM00382">
    <property type="entry name" value="AAA"/>
    <property type="match status" value="1"/>
</dbReference>
<dbReference type="GO" id="GO:0005524">
    <property type="term" value="F:ATP binding"/>
    <property type="evidence" value="ECO:0007669"/>
    <property type="project" value="UniProtKB-KW"/>
</dbReference>
<dbReference type="GO" id="GO:0008233">
    <property type="term" value="F:peptidase activity"/>
    <property type="evidence" value="ECO:0007669"/>
    <property type="project" value="UniProtKB-KW"/>
</dbReference>
<sequence length="1396" mass="153748">MIHGAVLSKHGDARALGLHLANELDWAQEVWSHASLGLLLQELYVSPDLMDPGRWDVLAEALQWARKNSLTLEDTHWAIFRACEMGPYGWAAWRDGLGFLTLRNPSTRKSAKPKMKTDVFTMQDAFELPSGDMGHLQFRIVKRLASSSSKWRCSSFHGAKRQQGECVIASDKQTYVELDDAELVILEFRRAVSHPNLAAVGDRSELCSGSCWHISSRMPGCPGRWLVGVVLWALVPCENAEPSEFTSWFPAVEIEDYECRREFKGQPIVNWPFLRQRLGDLVKATLDDRSLLIREDAAAAAKREALQLEILEIAAVVLWRFPHALNECPFGAVTASIFATCMAYLDSSRLTASPLQAAYTKLLEHLKRDTLIELLSRDLSVLLDLAPLHVTAATEWNTFALLHIYLSEIKPHQMEEIPPDNLVCKGVSVAGYTSERMLDMIKRHTPYASGRDIEGLKFLRGLDGLVSATMKDPREFSTTYVPACPVGAAAFGVSAAMLALMSNPSLFERFSNMAHGIMRSFTPEILRAAAVWGVFHGLAKMGMFALRSYDLVWSSDELCELPAEPHAFDAVRLDPALRLTHLSANAGKHGHSLTRLVTSFLAQLKSVQEDPEVMVYVTAVGGLPFANYITGFIKRALVVGLPALIVACMDQDAFAKCNQAVADSKLDLYRESPKETTVLCVPAVEGHVIYIKHAFLPMLLSAAIDTVWIDFDTFILQEPSAQLRAARDAPVRVLPQRSRVRFGSFLFDNKTDLCSLSKICDPRQYWSYNLTSTTPESALDHQGVEVLVTEHWDARCLNNGLFYVRATYRTLVFFALFLRQIYVNPYTDNQNLFDAFLAHSTVDSAVPEARPILNYALLDIENKFGCAEGHVNEAAPGHEDGLSTFHFWASDFRTREAAGEENSTAGRIVNRNGVERVAKVRAGKDDLFEIFFGPAAQAAYASGVPEAGAAFIKQVRAPKPNWKGMCAVTAVGVEELVDERMLQGEQTLIDWQAATYVTDVAETGPLEPLELSDPVASTSGCDRAPRCVDISLEEWTSALKSVGELGSVLDEAEMSQLKARLRSLDVGVLLTARAFKLMGQQTLARELREVLRHPQTSATFHFAFMALSFASPWPTAATASATAARSVRSQLGPSDGLPSRQTSHLLLGCSVIVVSTRVCRKLLPGRSKRSQVHAQGPVPLGNIFDAAVNQGGRGMGGGFVGPGPGDMFGGQKRSPEEEEKARKVLQNIRDFRMKPKEVKEYLDRFVIEQDDAKKVLRCLDDPSLRGKNYTKPNILISGPTGSGKTYLVRTMAKMLGVPFAKADATKFSETGIVGEDAEDVVRQLVDSAGGSSEVAQYGMVYIDEVDKICSGSGGTARGGWNGSQVQSNFLKIMEDTEASRSASMSFKLTDLRRMLP</sequence>
<dbReference type="EMBL" id="LSRX01002168">
    <property type="protein sequence ID" value="OLP76021.1"/>
    <property type="molecule type" value="Genomic_DNA"/>
</dbReference>
<dbReference type="OrthoDB" id="410910at2759"/>
<dbReference type="SUPFAM" id="SSF52540">
    <property type="entry name" value="P-loop containing nucleoside triphosphate hydrolases"/>
    <property type="match status" value="1"/>
</dbReference>
<dbReference type="GO" id="GO:0051603">
    <property type="term" value="P:proteolysis involved in protein catabolic process"/>
    <property type="evidence" value="ECO:0007669"/>
    <property type="project" value="TreeGrafter"/>
</dbReference>
<comment type="caution">
    <text evidence="2">The sequence shown here is derived from an EMBL/GenBank/DDBJ whole genome shotgun (WGS) entry which is preliminary data.</text>
</comment>
<name>A0A1Q9BZC3_SYMMI</name>
<dbReference type="PANTHER" id="PTHR48102:SF7">
    <property type="entry name" value="ATP-DEPENDENT CLP PROTEASE ATP-BINDING SUBUNIT CLPX-LIKE, MITOCHONDRIAL"/>
    <property type="match status" value="1"/>
</dbReference>
<keyword evidence="3" id="KW-1185">Reference proteome</keyword>
<reference evidence="2 3" key="1">
    <citation type="submission" date="2016-02" db="EMBL/GenBank/DDBJ databases">
        <title>Genome analysis of coral dinoflagellate symbionts highlights evolutionary adaptations to a symbiotic lifestyle.</title>
        <authorList>
            <person name="Aranda M."/>
            <person name="Li Y."/>
            <person name="Liew Y.J."/>
            <person name="Baumgarten S."/>
            <person name="Simakov O."/>
            <person name="Wilson M."/>
            <person name="Piel J."/>
            <person name="Ashoor H."/>
            <person name="Bougouffa S."/>
            <person name="Bajic V.B."/>
            <person name="Ryu T."/>
            <person name="Ravasi T."/>
            <person name="Bayer T."/>
            <person name="Micklem G."/>
            <person name="Kim H."/>
            <person name="Bhak J."/>
            <person name="Lajeunesse T.C."/>
            <person name="Voolstra C.R."/>
        </authorList>
    </citation>
    <scope>NUCLEOTIDE SEQUENCE [LARGE SCALE GENOMIC DNA]</scope>
    <source>
        <strain evidence="2 3">CCMP2467</strain>
    </source>
</reference>
<proteinExistence type="predicted"/>
<dbReference type="InterPro" id="IPR050052">
    <property type="entry name" value="ATP-dep_Clp_protease_ClpX"/>
</dbReference>
<dbReference type="InterPro" id="IPR003959">
    <property type="entry name" value="ATPase_AAA_core"/>
</dbReference>
<evidence type="ECO:0000313" key="3">
    <source>
        <dbReference type="Proteomes" id="UP000186817"/>
    </source>
</evidence>
<keyword evidence="2" id="KW-0547">Nucleotide-binding</keyword>
<evidence type="ECO:0000259" key="1">
    <source>
        <dbReference type="SMART" id="SM00382"/>
    </source>
</evidence>
<dbReference type="GO" id="GO:0016887">
    <property type="term" value="F:ATP hydrolysis activity"/>
    <property type="evidence" value="ECO:0007669"/>
    <property type="project" value="InterPro"/>
</dbReference>
<keyword evidence="2" id="KW-0378">Hydrolase</keyword>
<dbReference type="Proteomes" id="UP000186817">
    <property type="component" value="Unassembled WGS sequence"/>
</dbReference>
<accession>A0A1Q9BZC3</accession>
<dbReference type="Pfam" id="PF07724">
    <property type="entry name" value="AAA_2"/>
    <property type="match status" value="1"/>
</dbReference>
<dbReference type="InterPro" id="IPR027417">
    <property type="entry name" value="P-loop_NTPase"/>
</dbReference>
<dbReference type="PANTHER" id="PTHR48102">
    <property type="entry name" value="ATP-DEPENDENT CLP PROTEASE ATP-BINDING SUBUNIT CLPX-LIKE, MITOCHONDRIAL-RELATED"/>
    <property type="match status" value="1"/>
</dbReference>
<protein>
    <submittedName>
        <fullName evidence="2">ATP-dependent Clp protease ATP-binding subunit ClpX</fullName>
    </submittedName>
</protein>
<keyword evidence="2" id="KW-0645">Protease</keyword>
<keyword evidence="2" id="KW-0067">ATP-binding</keyword>
<gene>
    <name evidence="2" type="primary">clpX</name>
    <name evidence="2" type="ORF">AK812_SmicGene44102</name>
</gene>
<feature type="domain" description="AAA+ ATPase" evidence="1">
    <location>
        <begin position="1270"/>
        <end position="1395"/>
    </location>
</feature>
<organism evidence="2 3">
    <name type="scientific">Symbiodinium microadriaticum</name>
    <name type="common">Dinoflagellate</name>
    <name type="synonym">Zooxanthella microadriatica</name>
    <dbReference type="NCBI Taxonomy" id="2951"/>
    <lineage>
        <taxon>Eukaryota</taxon>
        <taxon>Sar</taxon>
        <taxon>Alveolata</taxon>
        <taxon>Dinophyceae</taxon>
        <taxon>Suessiales</taxon>
        <taxon>Symbiodiniaceae</taxon>
        <taxon>Symbiodinium</taxon>
    </lineage>
</organism>